<dbReference type="WBParaSite" id="ACAC_0000756501-mRNA-1">
    <property type="protein sequence ID" value="ACAC_0000756501-mRNA-1"/>
    <property type="gene ID" value="ACAC_0000756501"/>
</dbReference>
<evidence type="ECO:0000256" key="1">
    <source>
        <dbReference type="SAM" id="MobiDB-lite"/>
    </source>
</evidence>
<dbReference type="Proteomes" id="UP000035642">
    <property type="component" value="Unassembled WGS sequence"/>
</dbReference>
<accession>A0A158P8X3</accession>
<name>A0A158P8X3_ANGCA</name>
<organism evidence="2 3">
    <name type="scientific">Angiostrongylus cantonensis</name>
    <name type="common">Rat lungworm</name>
    <dbReference type="NCBI Taxonomy" id="6313"/>
    <lineage>
        <taxon>Eukaryota</taxon>
        <taxon>Metazoa</taxon>
        <taxon>Ecdysozoa</taxon>
        <taxon>Nematoda</taxon>
        <taxon>Chromadorea</taxon>
        <taxon>Rhabditida</taxon>
        <taxon>Rhabditina</taxon>
        <taxon>Rhabditomorpha</taxon>
        <taxon>Strongyloidea</taxon>
        <taxon>Metastrongylidae</taxon>
        <taxon>Angiostrongylus</taxon>
    </lineage>
</organism>
<feature type="compositionally biased region" description="Polar residues" evidence="1">
    <location>
        <begin position="20"/>
        <end position="38"/>
    </location>
</feature>
<reference evidence="3" key="2">
    <citation type="submission" date="2016-04" db="UniProtKB">
        <authorList>
            <consortium name="WormBaseParasite"/>
        </authorList>
    </citation>
    <scope>IDENTIFICATION</scope>
</reference>
<evidence type="ECO:0000313" key="2">
    <source>
        <dbReference type="Proteomes" id="UP000035642"/>
    </source>
</evidence>
<proteinExistence type="predicted"/>
<protein>
    <submittedName>
        <fullName evidence="3">Uncharacterized protein</fullName>
    </submittedName>
</protein>
<feature type="compositionally biased region" description="Basic and acidic residues" evidence="1">
    <location>
        <begin position="7"/>
        <end position="19"/>
    </location>
</feature>
<evidence type="ECO:0000313" key="3">
    <source>
        <dbReference type="WBParaSite" id="ACAC_0000756501-mRNA-1"/>
    </source>
</evidence>
<reference evidence="2" key="1">
    <citation type="submission" date="2012-09" db="EMBL/GenBank/DDBJ databases">
        <authorList>
            <person name="Martin A.A."/>
        </authorList>
    </citation>
    <scope>NUCLEOTIDE SEQUENCE</scope>
</reference>
<feature type="compositionally biased region" description="Basic residues" evidence="1">
    <location>
        <begin position="59"/>
        <end position="79"/>
    </location>
</feature>
<feature type="compositionally biased region" description="Polar residues" evidence="1">
    <location>
        <begin position="48"/>
        <end position="58"/>
    </location>
</feature>
<dbReference type="AlphaFoldDB" id="A0A158P8X3"/>
<feature type="region of interest" description="Disordered" evidence="1">
    <location>
        <begin position="1"/>
        <end position="81"/>
    </location>
</feature>
<sequence length="164" mass="18148">MGAEQSVDNKDQPLAKENEQSVQSSFSGKMAGSGSTTGEKLDTKTNREFNQVTNNNQMVKKKLSMSAKNKQKSFKRCNRSKADPWRRYGALRKLHEIGGTGCIPSNQISSHGPQKFYRIEAGSVPPPPPSIPPITTVEEYGTLEELITPKRKKGKARKSENSHC</sequence>
<keyword evidence="2" id="KW-1185">Reference proteome</keyword>